<evidence type="ECO:0000313" key="2">
    <source>
        <dbReference type="Proteomes" id="UP000757232"/>
    </source>
</evidence>
<dbReference type="EMBL" id="LNZH02000193">
    <property type="protein sequence ID" value="OCB87297.1"/>
    <property type="molecule type" value="Genomic_DNA"/>
</dbReference>
<reference evidence="1" key="1">
    <citation type="submission" date="2016-06" db="EMBL/GenBank/DDBJ databases">
        <title>Draft Genome sequence of the fungus Inonotus baumii.</title>
        <authorList>
            <person name="Zhu H."/>
            <person name="Lin W."/>
        </authorList>
    </citation>
    <scope>NUCLEOTIDE SEQUENCE</scope>
    <source>
        <strain evidence="1">821</strain>
    </source>
</reference>
<keyword evidence="2" id="KW-1185">Reference proteome</keyword>
<sequence length="105" mass="11823">MSFLTGALSGALVAGGVYYGFSNLIKSQTEAHRTNMHVLAYTLTNPPKVPAQPPAAERIPQRPVRSMYEGRWNEEVEGIFRTVWRWEKGVEEWGRKILYGSKASP</sequence>
<comment type="caution">
    <text evidence="1">The sequence shown here is derived from an EMBL/GenBank/DDBJ whole genome shotgun (WGS) entry which is preliminary data.</text>
</comment>
<dbReference type="Proteomes" id="UP000757232">
    <property type="component" value="Unassembled WGS sequence"/>
</dbReference>
<name>A0A9Q5HWI2_SANBA</name>
<proteinExistence type="predicted"/>
<protein>
    <recommendedName>
        <fullName evidence="3">MICOS complex subunit MIC12</fullName>
    </recommendedName>
</protein>
<evidence type="ECO:0000313" key="1">
    <source>
        <dbReference type="EMBL" id="OCB87297.1"/>
    </source>
</evidence>
<organism evidence="1 2">
    <name type="scientific">Sanghuangporus baumii</name>
    <name type="common">Phellinus baumii</name>
    <dbReference type="NCBI Taxonomy" id="108892"/>
    <lineage>
        <taxon>Eukaryota</taxon>
        <taxon>Fungi</taxon>
        <taxon>Dikarya</taxon>
        <taxon>Basidiomycota</taxon>
        <taxon>Agaricomycotina</taxon>
        <taxon>Agaricomycetes</taxon>
        <taxon>Hymenochaetales</taxon>
        <taxon>Hymenochaetaceae</taxon>
        <taxon>Sanghuangporus</taxon>
    </lineage>
</organism>
<gene>
    <name evidence="1" type="ORF">A7U60_g5626</name>
</gene>
<accession>A0A9Q5HWI2</accession>
<dbReference type="AlphaFoldDB" id="A0A9Q5HWI2"/>
<dbReference type="OrthoDB" id="6509908at2759"/>
<evidence type="ECO:0008006" key="3">
    <source>
        <dbReference type="Google" id="ProtNLM"/>
    </source>
</evidence>